<dbReference type="RefSeq" id="WP_017551467.1">
    <property type="nucleotide sequence ID" value="NZ_CABJCT010000004.1"/>
</dbReference>
<organism evidence="1 3">
    <name type="scientific">Heyndrickxia coagulans</name>
    <name type="common">Weizmannia coagulans</name>
    <dbReference type="NCBI Taxonomy" id="1398"/>
    <lineage>
        <taxon>Bacteria</taxon>
        <taxon>Bacillati</taxon>
        <taxon>Bacillota</taxon>
        <taxon>Bacilli</taxon>
        <taxon>Bacillales</taxon>
        <taxon>Bacillaceae</taxon>
        <taxon>Heyndrickxia</taxon>
    </lineage>
</organism>
<sequence>MYRIKRIYEEPGGDGKRVLVDRLWPRGISKEKAALDAWMKTVAPTGSLRKKFNHNPAFFAEFAALYKEELDRLEDRTELDRLIEWGKAGTVTLLYAAKDEKHNQAVVLKEYLEERS</sequence>
<dbReference type="GeneID" id="29815062"/>
<evidence type="ECO:0000313" key="2">
    <source>
        <dbReference type="EMBL" id="MDL5042140.1"/>
    </source>
</evidence>
<dbReference type="InterPro" id="IPR052552">
    <property type="entry name" value="YeaO-like"/>
</dbReference>
<dbReference type="Pfam" id="PF22752">
    <property type="entry name" value="DUF488-N3i"/>
    <property type="match status" value="1"/>
</dbReference>
<evidence type="ECO:0000313" key="1">
    <source>
        <dbReference type="EMBL" id="KWZ78367.1"/>
    </source>
</evidence>
<dbReference type="EMBL" id="LRPN01000144">
    <property type="protein sequence ID" value="KWZ78367.1"/>
    <property type="molecule type" value="Genomic_DNA"/>
</dbReference>
<dbReference type="EMBL" id="JASUZX010000002">
    <property type="protein sequence ID" value="MDL5042140.1"/>
    <property type="molecule type" value="Genomic_DNA"/>
</dbReference>
<protein>
    <submittedName>
        <fullName evidence="2">DUF488 family protein</fullName>
    </submittedName>
</protein>
<proteinExistence type="predicted"/>
<evidence type="ECO:0000313" key="3">
    <source>
        <dbReference type="Proteomes" id="UP000070376"/>
    </source>
</evidence>
<dbReference type="Proteomes" id="UP001223084">
    <property type="component" value="Unassembled WGS sequence"/>
</dbReference>
<name>A0A133KFQ0_HEYCO</name>
<dbReference type="AlphaFoldDB" id="A0A133KFQ0"/>
<reference evidence="1" key="2">
    <citation type="submission" date="2016-01" db="EMBL/GenBank/DDBJ databases">
        <authorList>
            <person name="Oliw E.H."/>
        </authorList>
    </citation>
    <scope>NUCLEOTIDE SEQUENCE [LARGE SCALE GENOMIC DNA]</scope>
    <source>
        <strain evidence="1">GED7749B</strain>
    </source>
</reference>
<dbReference type="PANTHER" id="PTHR36849:SF1">
    <property type="entry name" value="CYTOPLASMIC PROTEIN"/>
    <property type="match status" value="1"/>
</dbReference>
<dbReference type="Proteomes" id="UP000070376">
    <property type="component" value="Unassembled WGS sequence"/>
</dbReference>
<accession>A0A133KFQ0</accession>
<reference evidence="3" key="1">
    <citation type="submission" date="2016-01" db="EMBL/GenBank/DDBJ databases">
        <authorList>
            <person name="Mitreva M."/>
            <person name="Pepin K.H."/>
            <person name="Mihindukulasuriya K.A."/>
            <person name="Fulton R."/>
            <person name="Fronick C."/>
            <person name="O'Laughlin M."/>
            <person name="Miner T."/>
            <person name="Herter B."/>
            <person name="Rosa B.A."/>
            <person name="Cordes M."/>
            <person name="Tomlinson C."/>
            <person name="Wollam A."/>
            <person name="Palsikar V.B."/>
            <person name="Mardis E.R."/>
            <person name="Wilson R.K."/>
        </authorList>
    </citation>
    <scope>NUCLEOTIDE SEQUENCE [LARGE SCALE GENOMIC DNA]</scope>
    <source>
        <strain evidence="3">GED7749B</strain>
    </source>
</reference>
<gene>
    <name evidence="1" type="ORF">HMPREF3213_03017</name>
    <name evidence="2" type="ORF">QN341_14110</name>
</gene>
<comment type="caution">
    <text evidence="1">The sequence shown here is derived from an EMBL/GenBank/DDBJ whole genome shotgun (WGS) entry which is preliminary data.</text>
</comment>
<dbReference type="PATRIC" id="fig|1398.22.peg.3025"/>
<reference evidence="2" key="3">
    <citation type="submission" date="2023-06" db="EMBL/GenBank/DDBJ databases">
        <title>Probiogenomic evaluation and L lactic producing Weizmannia coaggulans BKMTCR2-2 from tree bark.</title>
        <authorList>
            <person name="Mahittikon J."/>
            <person name="Tanasupawat S."/>
        </authorList>
    </citation>
    <scope>NUCLEOTIDE SEQUENCE</scope>
    <source>
        <strain evidence="2">BKMTCR2-2</strain>
    </source>
</reference>
<dbReference type="PANTHER" id="PTHR36849">
    <property type="entry name" value="CYTOPLASMIC PROTEIN-RELATED"/>
    <property type="match status" value="1"/>
</dbReference>